<dbReference type="PANTHER" id="PTHR13479">
    <property type="entry name" value="30S RIBOSOMAL PROTEIN S18"/>
    <property type="match status" value="1"/>
</dbReference>
<protein>
    <recommendedName>
        <fullName evidence="5">28S ribosomal protein S18a, mitochondrial</fullName>
    </recommendedName>
</protein>
<evidence type="ECO:0000256" key="2">
    <source>
        <dbReference type="ARBA" id="ARBA00023274"/>
    </source>
</evidence>
<reference evidence="3 4" key="1">
    <citation type="submission" date="2024-04" db="EMBL/GenBank/DDBJ databases">
        <authorList>
            <consortium name="Genoscope - CEA"/>
            <person name="William W."/>
        </authorList>
    </citation>
    <scope>NUCLEOTIDE SEQUENCE [LARGE SCALE GENOMIC DNA]</scope>
</reference>
<evidence type="ECO:0000313" key="4">
    <source>
        <dbReference type="Proteomes" id="UP001497497"/>
    </source>
</evidence>
<dbReference type="GO" id="GO:0032543">
    <property type="term" value="P:mitochondrial translation"/>
    <property type="evidence" value="ECO:0007669"/>
    <property type="project" value="TreeGrafter"/>
</dbReference>
<dbReference type="EMBL" id="CAXITT010000352">
    <property type="protein sequence ID" value="CAL1539725.1"/>
    <property type="molecule type" value="Genomic_DNA"/>
</dbReference>
<dbReference type="SUPFAM" id="SSF46911">
    <property type="entry name" value="Ribosomal protein S18"/>
    <property type="match status" value="1"/>
</dbReference>
<dbReference type="InterPro" id="IPR001648">
    <property type="entry name" value="Ribosomal_bS18"/>
</dbReference>
<dbReference type="Pfam" id="PF01084">
    <property type="entry name" value="Ribosomal_S18"/>
    <property type="match status" value="1"/>
</dbReference>
<dbReference type="GO" id="GO:0070181">
    <property type="term" value="F:small ribosomal subunit rRNA binding"/>
    <property type="evidence" value="ECO:0007669"/>
    <property type="project" value="TreeGrafter"/>
</dbReference>
<proteinExistence type="predicted"/>
<accession>A0AAV2I1M2</accession>
<dbReference type="Gene3D" id="4.10.640.10">
    <property type="entry name" value="Ribosomal protein S18"/>
    <property type="match status" value="1"/>
</dbReference>
<evidence type="ECO:0000313" key="3">
    <source>
        <dbReference type="EMBL" id="CAL1539725.1"/>
    </source>
</evidence>
<dbReference type="GO" id="GO:0003735">
    <property type="term" value="F:structural constituent of ribosome"/>
    <property type="evidence" value="ECO:0007669"/>
    <property type="project" value="InterPro"/>
</dbReference>
<keyword evidence="4" id="KW-1185">Reference proteome</keyword>
<dbReference type="GO" id="GO:0005763">
    <property type="term" value="C:mitochondrial small ribosomal subunit"/>
    <property type="evidence" value="ECO:0007669"/>
    <property type="project" value="TreeGrafter"/>
</dbReference>
<keyword evidence="2" id="KW-0687">Ribonucleoprotein</keyword>
<dbReference type="InterPro" id="IPR036870">
    <property type="entry name" value="Ribosomal_bS18_sf"/>
</dbReference>
<dbReference type="AlphaFoldDB" id="A0AAV2I1M2"/>
<organism evidence="3 4">
    <name type="scientific">Lymnaea stagnalis</name>
    <name type="common">Great pond snail</name>
    <name type="synonym">Helix stagnalis</name>
    <dbReference type="NCBI Taxonomy" id="6523"/>
    <lineage>
        <taxon>Eukaryota</taxon>
        <taxon>Metazoa</taxon>
        <taxon>Spiralia</taxon>
        <taxon>Lophotrochozoa</taxon>
        <taxon>Mollusca</taxon>
        <taxon>Gastropoda</taxon>
        <taxon>Heterobranchia</taxon>
        <taxon>Euthyneura</taxon>
        <taxon>Panpulmonata</taxon>
        <taxon>Hygrophila</taxon>
        <taxon>Lymnaeoidea</taxon>
        <taxon>Lymnaeidae</taxon>
        <taxon>Lymnaea</taxon>
    </lineage>
</organism>
<evidence type="ECO:0008006" key="5">
    <source>
        <dbReference type="Google" id="ProtNLM"/>
    </source>
</evidence>
<dbReference type="PANTHER" id="PTHR13479:SF66">
    <property type="entry name" value="LARGE RIBOSOMAL SUBUNIT PROTEIN ML66"/>
    <property type="match status" value="1"/>
</dbReference>
<dbReference type="Proteomes" id="UP001497497">
    <property type="component" value="Unassembled WGS sequence"/>
</dbReference>
<keyword evidence="1" id="KW-0689">Ribosomal protein</keyword>
<comment type="caution">
    <text evidence="3">The sequence shown here is derived from an EMBL/GenBank/DDBJ whole genome shotgun (WGS) entry which is preliminary data.</text>
</comment>
<sequence>MAASMNTLKIPISGYLSRYSTYAYSTFMDKSQARKFGTTCLLRIKKIEVETKEKLTVIEGKKIIPEKQYKVRTIKAPSGCPLCEFQDKLTYRDVLILQQFLSPDGQILPRHVTGVCFTMQWKLANILYQSYSAGLLPKYKPILPVNEDPATYDKNYKWRKNNVYFDDFSIENPL</sequence>
<name>A0AAV2I1M2_LYMST</name>
<evidence type="ECO:0000256" key="1">
    <source>
        <dbReference type="ARBA" id="ARBA00022980"/>
    </source>
</evidence>
<gene>
    <name evidence="3" type="ORF">GSLYS_00013458001</name>
</gene>